<gene>
    <name evidence="6" type="ORF">SAMN05421812_107161</name>
</gene>
<evidence type="ECO:0000313" key="7">
    <source>
        <dbReference type="Proteomes" id="UP000198362"/>
    </source>
</evidence>
<dbReference type="Proteomes" id="UP000198362">
    <property type="component" value="Unassembled WGS sequence"/>
</dbReference>
<evidence type="ECO:0000256" key="1">
    <source>
        <dbReference type="ARBA" id="ARBA00022741"/>
    </source>
</evidence>
<keyword evidence="2" id="KW-0067">ATP-binding</keyword>
<dbReference type="GO" id="GO:0005524">
    <property type="term" value="F:ATP binding"/>
    <property type="evidence" value="ECO:0007669"/>
    <property type="project" value="UniProtKB-KW"/>
</dbReference>
<keyword evidence="7" id="KW-1185">Reference proteome</keyword>
<evidence type="ECO:0000313" key="6">
    <source>
        <dbReference type="EMBL" id="SNT48992.1"/>
    </source>
</evidence>
<keyword evidence="5" id="KW-0812">Transmembrane</keyword>
<feature type="region of interest" description="Disordered" evidence="4">
    <location>
        <begin position="160"/>
        <end position="201"/>
    </location>
</feature>
<dbReference type="GO" id="GO:0140662">
    <property type="term" value="F:ATP-dependent protein folding chaperone"/>
    <property type="evidence" value="ECO:0007669"/>
    <property type="project" value="InterPro"/>
</dbReference>
<dbReference type="SUPFAM" id="SSF53067">
    <property type="entry name" value="Actin-like ATPase domain"/>
    <property type="match status" value="1"/>
</dbReference>
<dbReference type="InterPro" id="IPR013126">
    <property type="entry name" value="Hsp_70_fam"/>
</dbReference>
<evidence type="ECO:0000256" key="3">
    <source>
        <dbReference type="ARBA" id="ARBA00023186"/>
    </source>
</evidence>
<dbReference type="EMBL" id="FZPH01000007">
    <property type="protein sequence ID" value="SNT48992.1"/>
    <property type="molecule type" value="Genomic_DNA"/>
</dbReference>
<dbReference type="AlphaFoldDB" id="A0A239N3H1"/>
<dbReference type="Gene3D" id="3.30.420.40">
    <property type="match status" value="1"/>
</dbReference>
<accession>A0A239N3H1</accession>
<evidence type="ECO:0000256" key="5">
    <source>
        <dbReference type="SAM" id="Phobius"/>
    </source>
</evidence>
<keyword evidence="5" id="KW-0472">Membrane</keyword>
<organism evidence="6 7">
    <name type="scientific">Asanoa hainanensis</name>
    <dbReference type="NCBI Taxonomy" id="560556"/>
    <lineage>
        <taxon>Bacteria</taxon>
        <taxon>Bacillati</taxon>
        <taxon>Actinomycetota</taxon>
        <taxon>Actinomycetes</taxon>
        <taxon>Micromonosporales</taxon>
        <taxon>Micromonosporaceae</taxon>
        <taxon>Asanoa</taxon>
    </lineage>
</organism>
<keyword evidence="3" id="KW-0143">Chaperone</keyword>
<feature type="transmembrane region" description="Helical" evidence="5">
    <location>
        <begin position="138"/>
        <end position="156"/>
    </location>
</feature>
<reference evidence="6 7" key="1">
    <citation type="submission" date="2017-06" db="EMBL/GenBank/DDBJ databases">
        <authorList>
            <person name="Kim H.J."/>
            <person name="Triplett B.A."/>
        </authorList>
    </citation>
    <scope>NUCLEOTIDE SEQUENCE [LARGE SCALE GENOMIC DNA]</scope>
    <source>
        <strain evidence="6 7">CGMCC 4.5593</strain>
    </source>
</reference>
<dbReference type="PANTHER" id="PTHR45639">
    <property type="entry name" value="HSC70CB, ISOFORM G-RELATED"/>
    <property type="match status" value="1"/>
</dbReference>
<name>A0A239N3H1_9ACTN</name>
<dbReference type="OrthoDB" id="9766019at2"/>
<keyword evidence="5" id="KW-1133">Transmembrane helix</keyword>
<dbReference type="Pfam" id="PF00012">
    <property type="entry name" value="HSP70"/>
    <property type="match status" value="1"/>
</dbReference>
<evidence type="ECO:0000256" key="2">
    <source>
        <dbReference type="ARBA" id="ARBA00022840"/>
    </source>
</evidence>
<keyword evidence="1" id="KW-0547">Nucleotide-binding</keyword>
<sequence>MDRRASRQLWDNVRATKEMLSRSTSTLVTVPLLDVDATLGREELDELTAPILARTVEATRAAVATAGIVLAEVQAIYLAGRSTRMPAVTTTLHRAFGVAPTLVEQPELVVAEGSLWEAPPADPAPAPKPTRRPRRRTVLVAGLAVALLAAAASTVIPSLGAEPAAPGGETQAAATPSPMRRRLPERRQRNRRGRVHPDPLTRTSGAFGWIVRLYAR</sequence>
<dbReference type="Gene3D" id="3.90.640.10">
    <property type="entry name" value="Actin, Chain A, domain 4"/>
    <property type="match status" value="1"/>
</dbReference>
<evidence type="ECO:0000256" key="4">
    <source>
        <dbReference type="SAM" id="MobiDB-lite"/>
    </source>
</evidence>
<protein>
    <submittedName>
        <fullName evidence="6">Hsp70 protein</fullName>
    </submittedName>
</protein>
<proteinExistence type="predicted"/>
<dbReference type="InterPro" id="IPR043129">
    <property type="entry name" value="ATPase_NBD"/>
</dbReference>
<feature type="compositionally biased region" description="Basic residues" evidence="4">
    <location>
        <begin position="179"/>
        <end position="194"/>
    </location>
</feature>